<dbReference type="CDD" id="cd00054">
    <property type="entry name" value="EGF_CA"/>
    <property type="match status" value="5"/>
</dbReference>
<dbReference type="PROSITE" id="PS50221">
    <property type="entry name" value="GAIN_B"/>
    <property type="match status" value="1"/>
</dbReference>
<dbReference type="SMART" id="SM00303">
    <property type="entry name" value="GPS"/>
    <property type="match status" value="1"/>
</dbReference>
<dbReference type="EMBL" id="JBCEZU010000056">
    <property type="protein sequence ID" value="KAK9534931.1"/>
    <property type="molecule type" value="Genomic_DNA"/>
</dbReference>
<keyword evidence="3" id="KW-1003">Cell membrane</keyword>
<dbReference type="PROSITE" id="PS00010">
    <property type="entry name" value="ASX_HYDROXYL"/>
    <property type="match status" value="4"/>
</dbReference>
<feature type="chain" id="PRO_5043721483" evidence="16">
    <location>
        <begin position="20"/>
        <end position="994"/>
    </location>
</feature>
<keyword evidence="10 15" id="KW-0472">Membrane</keyword>
<keyword evidence="7" id="KW-0677">Repeat</keyword>
<accession>A0AAW1FJZ0</accession>
<dbReference type="GO" id="GO:0005886">
    <property type="term" value="C:plasma membrane"/>
    <property type="evidence" value="ECO:0007669"/>
    <property type="project" value="UniProtKB-SubCell"/>
</dbReference>
<dbReference type="SMART" id="SM00181">
    <property type="entry name" value="EGF"/>
    <property type="match status" value="6"/>
</dbReference>
<evidence type="ECO:0000256" key="14">
    <source>
        <dbReference type="SAM" id="MobiDB-lite"/>
    </source>
</evidence>
<evidence type="ECO:0000256" key="3">
    <source>
        <dbReference type="ARBA" id="ARBA00022475"/>
    </source>
</evidence>
<dbReference type="SMART" id="SM00179">
    <property type="entry name" value="EGF_CA"/>
    <property type="match status" value="5"/>
</dbReference>
<evidence type="ECO:0000256" key="2">
    <source>
        <dbReference type="ARBA" id="ARBA00007343"/>
    </source>
</evidence>
<name>A0AAW1FJZ0_ZOAVI</name>
<evidence type="ECO:0000256" key="9">
    <source>
        <dbReference type="ARBA" id="ARBA00022989"/>
    </source>
</evidence>
<feature type="transmembrane region" description="Helical" evidence="15">
    <location>
        <begin position="768"/>
        <end position="793"/>
    </location>
</feature>
<keyword evidence="9 15" id="KW-1133">Transmembrane helix</keyword>
<dbReference type="InterPro" id="IPR046338">
    <property type="entry name" value="GAIN_dom_sf"/>
</dbReference>
<evidence type="ECO:0000256" key="11">
    <source>
        <dbReference type="ARBA" id="ARBA00023157"/>
    </source>
</evidence>
<dbReference type="Gene3D" id="2.60.220.50">
    <property type="match status" value="1"/>
</dbReference>
<dbReference type="SUPFAM" id="SSF81321">
    <property type="entry name" value="Family A G protein-coupled receptor-like"/>
    <property type="match status" value="1"/>
</dbReference>
<dbReference type="CDD" id="cd15931">
    <property type="entry name" value="7tmB2_EMR_Adhesion_II"/>
    <property type="match status" value="1"/>
</dbReference>
<dbReference type="FunFam" id="2.10.25.10:FF:000017">
    <property type="entry name" value="latent-transforming growth factor beta-binding protein 4 isoform X1"/>
    <property type="match status" value="1"/>
</dbReference>
<dbReference type="FunFam" id="2.10.25.10:FF:000173">
    <property type="entry name" value="Neurogenic locus notch protein 2"/>
    <property type="match status" value="1"/>
</dbReference>
<keyword evidence="4 13" id="KW-0245">EGF-like domain</keyword>
<keyword evidence="12" id="KW-0325">Glycoprotein</keyword>
<evidence type="ECO:0000256" key="13">
    <source>
        <dbReference type="PROSITE-ProRule" id="PRU00076"/>
    </source>
</evidence>
<comment type="caution">
    <text evidence="13">Lacks conserved residue(s) required for the propagation of feature annotation.</text>
</comment>
<sequence>MNCCASVLLLGSLVVHVTCDFPPGSCDGYTNITEPRRNWNFQSTSFPGFPKDDAHLVNHWWRFTGIGGDRVVPGCRTNNRGGTRHMIYVPFALPTTESVTPTTGTAYGRVYGCQGRSISVSVALCPGGFYVYKPSRHPYSSMGYLTYHFVCKPDSCGPLAQCAGSGDCACVSGYEMPPTHLPTPDSYGCVDIDECERTAGICGPHAKCNNTIGSHSCTCLDGYNAANPALPPGSSNQCTDIDECLDNVCGDGGTCHNNIGSYMCECHEGYQLVPDAAPVCQDIDECFNSTLCVPEFVCTNTPGAYACTCHLGYAPTEPDQEPSETNSCIDIGECDKYATICGPDANCTNSIGSYTCTCFSGFRLNNPGVIASIANPCTDIDECSETPGLCGTLTVCTNVPGSFYCSCSDGFYPSTGLLWEVGVTYCKSLQDILDEIKPPEGQTKERAFLGIMDQELKDNEGLILPDATVANSFSASMEVSGVGPRARSSKVSSEGDGETGSVILDISDRLVSAIVQPGQNHTKRTVKSSTVDLSLETIGPGGNNTKSSSLSAKDNTMQINLEGLARNNNGSATAAFMTLNGMESLLSHQYFKTENRTEMYSDVITAILPAMNNTNLTEPVNFTIQHKKMVPESGLVTCVYWEDKTEGEGSETGGKKTKTMRWSEEGCWVAYTNENYTVCSCSHLSTFALIMQIGEAPPENPFLEWLNRMCVIVGLFFLALAIFTFLLCSWNPKINNTARLHLCLSLFFSHLLLLWNDEYVEQELACTVMAGLLHFVVIASFVWMLLEALQLHLLVRRLSKVQVIQRDGLPRPLLYLIGYGVPFVIVGISALVYSDGYGATEAEVCWLSRQRDFNWALSGPVIVILVLNWILFCATLWSLRPTLANMKSDVSQSKDTRVIVFKILSQFVILGCTWILGLYQTNVFFQVLFIILNSQQGTFLFIVHCLLNKEVREEYIRWLTGSCGKDRSVKDAPSVSEDLDKPEGQTDKGKKEKS</sequence>
<evidence type="ECO:0000259" key="19">
    <source>
        <dbReference type="PROSITE" id="PS50261"/>
    </source>
</evidence>
<organism evidence="20 21">
    <name type="scientific">Zoarces viviparus</name>
    <name type="common">Viviparous eelpout</name>
    <name type="synonym">Blennius viviparus</name>
    <dbReference type="NCBI Taxonomy" id="48416"/>
    <lineage>
        <taxon>Eukaryota</taxon>
        <taxon>Metazoa</taxon>
        <taxon>Chordata</taxon>
        <taxon>Craniata</taxon>
        <taxon>Vertebrata</taxon>
        <taxon>Euteleostomi</taxon>
        <taxon>Actinopterygii</taxon>
        <taxon>Neopterygii</taxon>
        <taxon>Teleostei</taxon>
        <taxon>Neoteleostei</taxon>
        <taxon>Acanthomorphata</taxon>
        <taxon>Eupercaria</taxon>
        <taxon>Perciformes</taxon>
        <taxon>Cottioidei</taxon>
        <taxon>Zoarcales</taxon>
        <taxon>Zoarcidae</taxon>
        <taxon>Zoarcinae</taxon>
        <taxon>Zoarces</taxon>
    </lineage>
</organism>
<dbReference type="FunFam" id="1.20.1070.10:FF:000054">
    <property type="entry name" value="Adhesion G protein-coupled receptor E3"/>
    <property type="match status" value="1"/>
</dbReference>
<dbReference type="GO" id="GO:0005509">
    <property type="term" value="F:calcium ion binding"/>
    <property type="evidence" value="ECO:0007669"/>
    <property type="project" value="InterPro"/>
</dbReference>
<dbReference type="GO" id="GO:0004930">
    <property type="term" value="F:G protein-coupled receptor activity"/>
    <property type="evidence" value="ECO:0007669"/>
    <property type="project" value="InterPro"/>
</dbReference>
<feature type="region of interest" description="Disordered" evidence="14">
    <location>
        <begin position="964"/>
        <end position="994"/>
    </location>
</feature>
<dbReference type="InterPro" id="IPR000152">
    <property type="entry name" value="EGF-type_Asp/Asn_hydroxyl_site"/>
</dbReference>
<dbReference type="InterPro" id="IPR057244">
    <property type="entry name" value="GAIN_B"/>
</dbReference>
<protein>
    <submittedName>
        <fullName evidence="20">Uncharacterized protein</fullName>
    </submittedName>
</protein>
<keyword evidence="5 15" id="KW-0812">Transmembrane</keyword>
<evidence type="ECO:0000256" key="8">
    <source>
        <dbReference type="ARBA" id="ARBA00022837"/>
    </source>
</evidence>
<dbReference type="PRINTS" id="PR00249">
    <property type="entry name" value="GPCRSECRETIN"/>
</dbReference>
<comment type="caution">
    <text evidence="20">The sequence shown here is derived from an EMBL/GenBank/DDBJ whole genome shotgun (WGS) entry which is preliminary data.</text>
</comment>
<feature type="domain" description="GAIN-B" evidence="18">
    <location>
        <begin position="534"/>
        <end position="697"/>
    </location>
</feature>
<evidence type="ECO:0000256" key="6">
    <source>
        <dbReference type="ARBA" id="ARBA00022729"/>
    </source>
</evidence>
<dbReference type="AlphaFoldDB" id="A0AAW1FJZ0"/>
<dbReference type="Pfam" id="PF01825">
    <property type="entry name" value="GPS"/>
    <property type="match status" value="1"/>
</dbReference>
<evidence type="ECO:0000256" key="15">
    <source>
        <dbReference type="SAM" id="Phobius"/>
    </source>
</evidence>
<dbReference type="FunFam" id="2.10.25.10:FF:000038">
    <property type="entry name" value="Fibrillin 2"/>
    <property type="match status" value="1"/>
</dbReference>
<dbReference type="Gene3D" id="2.10.25.10">
    <property type="entry name" value="Laminin"/>
    <property type="match status" value="6"/>
</dbReference>
<dbReference type="InterPro" id="IPR001881">
    <property type="entry name" value="EGF-like_Ca-bd_dom"/>
</dbReference>
<feature type="domain" description="EGF-like" evidence="17">
    <location>
        <begin position="240"/>
        <end position="281"/>
    </location>
</feature>
<feature type="transmembrane region" description="Helical" evidence="15">
    <location>
        <begin position="853"/>
        <end position="877"/>
    </location>
</feature>
<dbReference type="Proteomes" id="UP001488805">
    <property type="component" value="Unassembled WGS sequence"/>
</dbReference>
<evidence type="ECO:0000256" key="5">
    <source>
        <dbReference type="ARBA" id="ARBA00022692"/>
    </source>
</evidence>
<feature type="domain" description="EGF-like" evidence="17">
    <location>
        <begin position="330"/>
        <end position="368"/>
    </location>
</feature>
<evidence type="ECO:0000259" key="17">
    <source>
        <dbReference type="PROSITE" id="PS50026"/>
    </source>
</evidence>
<keyword evidence="6 16" id="KW-0732">Signal</keyword>
<dbReference type="PROSITE" id="PS50026">
    <property type="entry name" value="EGF_3"/>
    <property type="match status" value="5"/>
</dbReference>
<gene>
    <name evidence="20" type="ORF">VZT92_007345</name>
</gene>
<feature type="transmembrane region" description="Helical" evidence="15">
    <location>
        <begin position="705"/>
        <end position="728"/>
    </location>
</feature>
<dbReference type="GO" id="GO:0030855">
    <property type="term" value="P:epithelial cell differentiation"/>
    <property type="evidence" value="ECO:0007669"/>
    <property type="project" value="UniProtKB-ARBA"/>
</dbReference>
<comment type="subcellular location">
    <subcellularLocation>
        <location evidence="1">Cell membrane</location>
        <topology evidence="1">Multi-pass membrane protein</topology>
    </subcellularLocation>
</comment>
<proteinExistence type="inferred from homology"/>
<evidence type="ECO:0000313" key="21">
    <source>
        <dbReference type="Proteomes" id="UP001488805"/>
    </source>
</evidence>
<evidence type="ECO:0000256" key="16">
    <source>
        <dbReference type="SAM" id="SignalP"/>
    </source>
</evidence>
<evidence type="ECO:0000256" key="10">
    <source>
        <dbReference type="ARBA" id="ARBA00023136"/>
    </source>
</evidence>
<evidence type="ECO:0000313" key="20">
    <source>
        <dbReference type="EMBL" id="KAK9534931.1"/>
    </source>
</evidence>
<feature type="domain" description="EGF-like" evidence="17">
    <location>
        <begin position="282"/>
        <end position="319"/>
    </location>
</feature>
<dbReference type="PROSITE" id="PS50261">
    <property type="entry name" value="G_PROTEIN_RECEP_F2_4"/>
    <property type="match status" value="1"/>
</dbReference>
<keyword evidence="21" id="KW-1185">Reference proteome</keyword>
<feature type="signal peptide" evidence="16">
    <location>
        <begin position="1"/>
        <end position="19"/>
    </location>
</feature>
<dbReference type="SUPFAM" id="SSF57184">
    <property type="entry name" value="Growth factor receptor domain"/>
    <property type="match status" value="2"/>
</dbReference>
<comment type="similarity">
    <text evidence="2">Belongs to the G-protein coupled receptor 2 family. Adhesion G-protein coupled receptor (ADGR) subfamily.</text>
</comment>
<feature type="compositionally biased region" description="Basic and acidic residues" evidence="14">
    <location>
        <begin position="978"/>
        <end position="994"/>
    </location>
</feature>
<dbReference type="Gene3D" id="1.20.1070.10">
    <property type="entry name" value="Rhodopsin 7-helix transmembrane proteins"/>
    <property type="match status" value="1"/>
</dbReference>
<evidence type="ECO:0000256" key="7">
    <source>
        <dbReference type="ARBA" id="ARBA00022737"/>
    </source>
</evidence>
<feature type="transmembrane region" description="Helical" evidence="15">
    <location>
        <begin position="813"/>
        <end position="833"/>
    </location>
</feature>
<dbReference type="InterPro" id="IPR009030">
    <property type="entry name" value="Growth_fac_rcpt_cys_sf"/>
</dbReference>
<dbReference type="GO" id="GO:0007166">
    <property type="term" value="P:cell surface receptor signaling pathway"/>
    <property type="evidence" value="ECO:0007669"/>
    <property type="project" value="InterPro"/>
</dbReference>
<feature type="domain" description="EGF-like" evidence="17">
    <location>
        <begin position="379"/>
        <end position="417"/>
    </location>
</feature>
<evidence type="ECO:0000256" key="4">
    <source>
        <dbReference type="ARBA" id="ARBA00022536"/>
    </source>
</evidence>
<dbReference type="InterPro" id="IPR049883">
    <property type="entry name" value="NOTCH1_EGF-like"/>
</dbReference>
<dbReference type="PANTHER" id="PTHR12011">
    <property type="entry name" value="ADHESION G-PROTEIN COUPLED RECEPTOR"/>
    <property type="match status" value="1"/>
</dbReference>
<evidence type="ECO:0000259" key="18">
    <source>
        <dbReference type="PROSITE" id="PS50221"/>
    </source>
</evidence>
<reference evidence="20 21" key="1">
    <citation type="journal article" date="2024" name="Genome Biol. Evol.">
        <title>Chromosome-level genome assembly of the viviparous eelpout Zoarces viviparus.</title>
        <authorList>
            <person name="Fuhrmann N."/>
            <person name="Brasseur M.V."/>
            <person name="Bakowski C.E."/>
            <person name="Podsiadlowski L."/>
            <person name="Prost S."/>
            <person name="Krehenwinkel H."/>
            <person name="Mayer C."/>
        </authorList>
    </citation>
    <scope>NUCLEOTIDE SEQUENCE [LARGE SCALE GENOMIC DNA]</scope>
    <source>
        <strain evidence="20">NO-MEL_2022_Ind0_liver</strain>
    </source>
</reference>
<feature type="domain" description="EGF-like" evidence="17">
    <location>
        <begin position="191"/>
        <end position="229"/>
    </location>
</feature>
<dbReference type="Pfam" id="PF07645">
    <property type="entry name" value="EGF_CA"/>
    <property type="match status" value="5"/>
</dbReference>
<evidence type="ECO:0000256" key="12">
    <source>
        <dbReference type="ARBA" id="ARBA00023180"/>
    </source>
</evidence>
<dbReference type="InterPro" id="IPR018097">
    <property type="entry name" value="EGF_Ca-bd_CS"/>
</dbReference>
<keyword evidence="8" id="KW-0106">Calcium</keyword>
<feature type="transmembrane region" description="Helical" evidence="15">
    <location>
        <begin position="923"/>
        <end position="947"/>
    </location>
</feature>
<evidence type="ECO:0000256" key="1">
    <source>
        <dbReference type="ARBA" id="ARBA00004651"/>
    </source>
</evidence>
<dbReference type="InterPro" id="IPR000742">
    <property type="entry name" value="EGF"/>
</dbReference>
<dbReference type="PANTHER" id="PTHR12011:SF469">
    <property type="entry name" value="ADHESION G PROTEIN-COUPLED RECEPTOR E1-RELATED"/>
    <property type="match status" value="1"/>
</dbReference>
<dbReference type="InterPro" id="IPR000203">
    <property type="entry name" value="GPS"/>
</dbReference>
<dbReference type="InterPro" id="IPR017981">
    <property type="entry name" value="GPCR_2-like_7TM"/>
</dbReference>
<dbReference type="Pfam" id="PF00002">
    <property type="entry name" value="7tm_2"/>
    <property type="match status" value="1"/>
</dbReference>
<feature type="transmembrane region" description="Helical" evidence="15">
    <location>
        <begin position="740"/>
        <end position="756"/>
    </location>
</feature>
<dbReference type="GO" id="GO:0007189">
    <property type="term" value="P:adenylate cyclase-activating G protein-coupled receptor signaling pathway"/>
    <property type="evidence" value="ECO:0007669"/>
    <property type="project" value="TreeGrafter"/>
</dbReference>
<keyword evidence="11" id="KW-1015">Disulfide bond</keyword>
<dbReference type="PROSITE" id="PS01187">
    <property type="entry name" value="EGF_CA"/>
    <property type="match status" value="2"/>
</dbReference>
<feature type="domain" description="G-protein coupled receptors family 2 profile 2" evidence="19">
    <location>
        <begin position="703"/>
        <end position="948"/>
    </location>
</feature>
<feature type="transmembrane region" description="Helical" evidence="15">
    <location>
        <begin position="898"/>
        <end position="917"/>
    </location>
</feature>
<dbReference type="InterPro" id="IPR000832">
    <property type="entry name" value="GPCR_2_secretin-like"/>
</dbReference>